<keyword evidence="5" id="KW-0378">Hydrolase</keyword>
<dbReference type="InterPro" id="IPR002716">
    <property type="entry name" value="PIN_dom"/>
</dbReference>
<dbReference type="EMBL" id="VSZY01000013">
    <property type="protein sequence ID" value="MCU9969332.1"/>
    <property type="molecule type" value="Genomic_DNA"/>
</dbReference>
<proteinExistence type="inferred from homology"/>
<dbReference type="PANTHER" id="PTHR33653:SF1">
    <property type="entry name" value="RIBONUCLEASE VAPC2"/>
    <property type="match status" value="1"/>
</dbReference>
<organism evidence="9 10">
    <name type="scientific">Mobiluncus mulieris</name>
    <dbReference type="NCBI Taxonomy" id="2052"/>
    <lineage>
        <taxon>Bacteria</taxon>
        <taxon>Bacillati</taxon>
        <taxon>Actinomycetota</taxon>
        <taxon>Actinomycetes</taxon>
        <taxon>Actinomycetales</taxon>
        <taxon>Actinomycetaceae</taxon>
        <taxon>Mobiluncus</taxon>
    </lineage>
</organism>
<comment type="similarity">
    <text evidence="7">Belongs to the PINc/VapC protein family.</text>
</comment>
<keyword evidence="2" id="KW-1277">Toxin-antitoxin system</keyword>
<evidence type="ECO:0000256" key="2">
    <source>
        <dbReference type="ARBA" id="ARBA00022649"/>
    </source>
</evidence>
<dbReference type="InterPro" id="IPR050556">
    <property type="entry name" value="Type_II_TA_system_RNase"/>
</dbReference>
<dbReference type="Proteomes" id="UP001209486">
    <property type="component" value="Unassembled WGS sequence"/>
</dbReference>
<keyword evidence="4" id="KW-0479">Metal-binding</keyword>
<dbReference type="SUPFAM" id="SSF88723">
    <property type="entry name" value="PIN domain-like"/>
    <property type="match status" value="1"/>
</dbReference>
<name>A0ABD4TYN7_9ACTO</name>
<evidence type="ECO:0000256" key="4">
    <source>
        <dbReference type="ARBA" id="ARBA00022723"/>
    </source>
</evidence>
<dbReference type="InterPro" id="IPR029060">
    <property type="entry name" value="PIN-like_dom_sf"/>
</dbReference>
<reference evidence="9 10" key="1">
    <citation type="submission" date="2019-08" db="EMBL/GenBank/DDBJ databases">
        <title>Comparison of rpoB and gyrB Sequences from Mobiluncus Species and Development of a Multiplex PCR Method for Clinical Detection of Mobiluncus curtisii and Mobiluncus mulieris.</title>
        <authorList>
            <person name="Yang L."/>
            <person name="Shen Y."/>
            <person name="Xu G."/>
            <person name="Shu L.-B."/>
            <person name="Hu J."/>
            <person name="Zhang R."/>
            <person name="Wang Y."/>
            <person name="Zhou H.-W."/>
            <person name="Zhang X."/>
        </authorList>
    </citation>
    <scope>NUCLEOTIDE SEQUENCE [LARGE SCALE GENOMIC DNA]</scope>
    <source>
        <strain evidence="9 10">M26</strain>
    </source>
</reference>
<sequence>MPSAPSVSPPFQTQVESWQADLAGTTSIISFQTRAEVLQGAYAAHWGESRLATLRQILDSTPTIPANTEVIEAMARLFTATRAAGNPIQDKNHTADRWIAASAIAYDLPLFSTDHIFCDVPGLRLLADS</sequence>
<evidence type="ECO:0000313" key="9">
    <source>
        <dbReference type="EMBL" id="MCU9969332.1"/>
    </source>
</evidence>
<evidence type="ECO:0000256" key="7">
    <source>
        <dbReference type="ARBA" id="ARBA00038093"/>
    </source>
</evidence>
<keyword evidence="6" id="KW-0460">Magnesium</keyword>
<evidence type="ECO:0000259" key="8">
    <source>
        <dbReference type="Pfam" id="PF01850"/>
    </source>
</evidence>
<gene>
    <name evidence="9" type="ORF">FYZ43_07995</name>
</gene>
<evidence type="ECO:0000313" key="10">
    <source>
        <dbReference type="Proteomes" id="UP001209486"/>
    </source>
</evidence>
<dbReference type="AlphaFoldDB" id="A0ABD4TYN7"/>
<dbReference type="GO" id="GO:0046872">
    <property type="term" value="F:metal ion binding"/>
    <property type="evidence" value="ECO:0007669"/>
    <property type="project" value="UniProtKB-KW"/>
</dbReference>
<dbReference type="PANTHER" id="PTHR33653">
    <property type="entry name" value="RIBONUCLEASE VAPC2"/>
    <property type="match status" value="1"/>
</dbReference>
<dbReference type="GO" id="GO:0016787">
    <property type="term" value="F:hydrolase activity"/>
    <property type="evidence" value="ECO:0007669"/>
    <property type="project" value="UniProtKB-KW"/>
</dbReference>
<protein>
    <submittedName>
        <fullName evidence="9">Type II toxin-antitoxin system VapC family toxin</fullName>
    </submittedName>
</protein>
<dbReference type="GO" id="GO:0004518">
    <property type="term" value="F:nuclease activity"/>
    <property type="evidence" value="ECO:0007669"/>
    <property type="project" value="UniProtKB-KW"/>
</dbReference>
<keyword evidence="3" id="KW-0540">Nuclease</keyword>
<evidence type="ECO:0000256" key="3">
    <source>
        <dbReference type="ARBA" id="ARBA00022722"/>
    </source>
</evidence>
<evidence type="ECO:0000256" key="6">
    <source>
        <dbReference type="ARBA" id="ARBA00022842"/>
    </source>
</evidence>
<evidence type="ECO:0000256" key="1">
    <source>
        <dbReference type="ARBA" id="ARBA00001946"/>
    </source>
</evidence>
<comment type="cofactor">
    <cofactor evidence="1">
        <name>Mg(2+)</name>
        <dbReference type="ChEBI" id="CHEBI:18420"/>
    </cofactor>
</comment>
<feature type="domain" description="PIN" evidence="8">
    <location>
        <begin position="15"/>
        <end position="122"/>
    </location>
</feature>
<dbReference type="Gene3D" id="3.40.50.1010">
    <property type="entry name" value="5'-nuclease"/>
    <property type="match status" value="1"/>
</dbReference>
<dbReference type="Pfam" id="PF01850">
    <property type="entry name" value="PIN"/>
    <property type="match status" value="1"/>
</dbReference>
<comment type="caution">
    <text evidence="9">The sequence shown here is derived from an EMBL/GenBank/DDBJ whole genome shotgun (WGS) entry which is preliminary data.</text>
</comment>
<evidence type="ECO:0000256" key="5">
    <source>
        <dbReference type="ARBA" id="ARBA00022801"/>
    </source>
</evidence>
<accession>A0ABD4TYN7</accession>